<gene>
    <name evidence="5" type="ORF">AXW67_28930</name>
</gene>
<dbReference type="RefSeq" id="WP_063681633.1">
    <property type="nucleotide sequence ID" value="NZ_LSEF01000102.1"/>
</dbReference>
<sequence length="299" mass="33256">MEQLGNADMKHAEDKPFYTASRNVLLGELSVSRFATTTGHYVRTRKHVANDRDDILVGYYRSPQPQLWTVGNQDLELKQGSVVAFNVAQPVSSFTDGLTAWNLASIPRAQILKLVPHAGNRSAMFLDPANPAVRHLERTINFLLDADEVCEDQGLARRAEAMLGDLIVLALGARGEVAEIAAERGLRAARQRELIAIIEKRFAEPSLSITTIADALNLSRRYVSDLLLESGATFSERVLELRLQKARAMLSDVRYDDTKVSDIAFACGFNEVTYFNRRFRGRLGCSPTQYRMGANHSDA</sequence>
<keyword evidence="3" id="KW-0804">Transcription</keyword>
<dbReference type="PANTHER" id="PTHR43280">
    <property type="entry name" value="ARAC-FAMILY TRANSCRIPTIONAL REGULATOR"/>
    <property type="match status" value="1"/>
</dbReference>
<dbReference type="Gene3D" id="1.10.10.60">
    <property type="entry name" value="Homeodomain-like"/>
    <property type="match status" value="1"/>
</dbReference>
<evidence type="ECO:0000256" key="3">
    <source>
        <dbReference type="ARBA" id="ARBA00023163"/>
    </source>
</evidence>
<dbReference type="InterPro" id="IPR009057">
    <property type="entry name" value="Homeodomain-like_sf"/>
</dbReference>
<dbReference type="InterPro" id="IPR020449">
    <property type="entry name" value="Tscrpt_reg_AraC-type_HTH"/>
</dbReference>
<comment type="caution">
    <text evidence="5">The sequence shown here is derived from an EMBL/GenBank/DDBJ whole genome shotgun (WGS) entry which is preliminary data.</text>
</comment>
<name>A0A176YNA5_9BRAD</name>
<keyword evidence="6" id="KW-1185">Reference proteome</keyword>
<dbReference type="Proteomes" id="UP000077173">
    <property type="component" value="Unassembled WGS sequence"/>
</dbReference>
<organism evidence="5 6">
    <name type="scientific">Bradyrhizobium neotropicale</name>
    <dbReference type="NCBI Taxonomy" id="1497615"/>
    <lineage>
        <taxon>Bacteria</taxon>
        <taxon>Pseudomonadati</taxon>
        <taxon>Pseudomonadota</taxon>
        <taxon>Alphaproteobacteria</taxon>
        <taxon>Hyphomicrobiales</taxon>
        <taxon>Nitrobacteraceae</taxon>
        <taxon>Bradyrhizobium</taxon>
    </lineage>
</organism>
<dbReference type="Pfam" id="PF12833">
    <property type="entry name" value="HTH_18"/>
    <property type="match status" value="1"/>
</dbReference>
<dbReference type="GO" id="GO:0003700">
    <property type="term" value="F:DNA-binding transcription factor activity"/>
    <property type="evidence" value="ECO:0007669"/>
    <property type="project" value="InterPro"/>
</dbReference>
<proteinExistence type="predicted"/>
<evidence type="ECO:0000313" key="5">
    <source>
        <dbReference type="EMBL" id="OAF08674.1"/>
    </source>
</evidence>
<dbReference type="PANTHER" id="PTHR43280:SF28">
    <property type="entry name" value="HTH-TYPE TRANSCRIPTIONAL ACTIVATOR RHAS"/>
    <property type="match status" value="1"/>
</dbReference>
<dbReference type="SMART" id="SM00342">
    <property type="entry name" value="HTH_ARAC"/>
    <property type="match status" value="1"/>
</dbReference>
<evidence type="ECO:0000256" key="2">
    <source>
        <dbReference type="ARBA" id="ARBA00023125"/>
    </source>
</evidence>
<evidence type="ECO:0000259" key="4">
    <source>
        <dbReference type="PROSITE" id="PS01124"/>
    </source>
</evidence>
<dbReference type="InterPro" id="IPR018060">
    <property type="entry name" value="HTH_AraC"/>
</dbReference>
<dbReference type="PRINTS" id="PR00032">
    <property type="entry name" value="HTHARAC"/>
</dbReference>
<reference evidence="5 6" key="1">
    <citation type="submission" date="2016-02" db="EMBL/GenBank/DDBJ databases">
        <title>Draft genome sequence of the strain BR 10247T Bradyrhizobium neotropicale isolated from nodules of Centrolobium paraense.</title>
        <authorList>
            <person name="Simoes-Araujo J.L."/>
            <person name="Barauna A.C."/>
            <person name="Silva K."/>
            <person name="Zilli J.E."/>
        </authorList>
    </citation>
    <scope>NUCLEOTIDE SEQUENCE [LARGE SCALE GENOMIC DNA]</scope>
    <source>
        <strain evidence="5 6">BR 10247</strain>
    </source>
</reference>
<protein>
    <recommendedName>
        <fullName evidence="4">HTH araC/xylS-type domain-containing protein</fullName>
    </recommendedName>
</protein>
<dbReference type="AlphaFoldDB" id="A0A176YNA5"/>
<dbReference type="SUPFAM" id="SSF46689">
    <property type="entry name" value="Homeodomain-like"/>
    <property type="match status" value="1"/>
</dbReference>
<evidence type="ECO:0000313" key="6">
    <source>
        <dbReference type="Proteomes" id="UP000077173"/>
    </source>
</evidence>
<evidence type="ECO:0000256" key="1">
    <source>
        <dbReference type="ARBA" id="ARBA00023015"/>
    </source>
</evidence>
<keyword evidence="2" id="KW-0238">DNA-binding</keyword>
<accession>A0A176YNA5</accession>
<dbReference type="GO" id="GO:0043565">
    <property type="term" value="F:sequence-specific DNA binding"/>
    <property type="evidence" value="ECO:0007669"/>
    <property type="project" value="InterPro"/>
</dbReference>
<dbReference type="EMBL" id="LSEF01000102">
    <property type="protein sequence ID" value="OAF08674.1"/>
    <property type="molecule type" value="Genomic_DNA"/>
</dbReference>
<keyword evidence="1" id="KW-0805">Transcription regulation</keyword>
<feature type="domain" description="HTH araC/xylS-type" evidence="4">
    <location>
        <begin position="192"/>
        <end position="293"/>
    </location>
</feature>
<dbReference type="PROSITE" id="PS01124">
    <property type="entry name" value="HTH_ARAC_FAMILY_2"/>
    <property type="match status" value="1"/>
</dbReference>